<dbReference type="EMBL" id="DXBU01000135">
    <property type="protein sequence ID" value="HIZ23111.1"/>
    <property type="molecule type" value="Genomic_DNA"/>
</dbReference>
<comment type="caution">
    <text evidence="2">The sequence shown here is derived from an EMBL/GenBank/DDBJ whole genome shotgun (WGS) entry which is preliminary data.</text>
</comment>
<accession>A0A9D2DU42</accession>
<dbReference type="Proteomes" id="UP000824041">
    <property type="component" value="Unassembled WGS sequence"/>
</dbReference>
<dbReference type="Pfam" id="PF02498">
    <property type="entry name" value="Bro-N"/>
    <property type="match status" value="1"/>
</dbReference>
<evidence type="ECO:0000313" key="3">
    <source>
        <dbReference type="Proteomes" id="UP000824041"/>
    </source>
</evidence>
<name>A0A9D2DU42_9FIRM</name>
<evidence type="ECO:0000259" key="1">
    <source>
        <dbReference type="PROSITE" id="PS51750"/>
    </source>
</evidence>
<reference evidence="2" key="1">
    <citation type="journal article" date="2021" name="PeerJ">
        <title>Extensive microbial diversity within the chicken gut microbiome revealed by metagenomics and culture.</title>
        <authorList>
            <person name="Gilroy R."/>
            <person name="Ravi A."/>
            <person name="Getino M."/>
            <person name="Pursley I."/>
            <person name="Horton D.L."/>
            <person name="Alikhan N.F."/>
            <person name="Baker D."/>
            <person name="Gharbi K."/>
            <person name="Hall N."/>
            <person name="Watson M."/>
            <person name="Adriaenssens E.M."/>
            <person name="Foster-Nyarko E."/>
            <person name="Jarju S."/>
            <person name="Secka A."/>
            <person name="Antonio M."/>
            <person name="Oren A."/>
            <person name="Chaudhuri R.R."/>
            <person name="La Ragione R."/>
            <person name="Hildebrand F."/>
            <person name="Pallen M.J."/>
        </authorList>
    </citation>
    <scope>NUCLEOTIDE SEQUENCE</scope>
    <source>
        <strain evidence="2">14324</strain>
    </source>
</reference>
<feature type="domain" description="Bro-N" evidence="1">
    <location>
        <begin position="7"/>
        <end position="130"/>
    </location>
</feature>
<protein>
    <submittedName>
        <fullName evidence="2">Bro-N domain-containing protein</fullName>
    </submittedName>
</protein>
<dbReference type="SMART" id="SM01040">
    <property type="entry name" value="Bro-N"/>
    <property type="match status" value="1"/>
</dbReference>
<gene>
    <name evidence="2" type="ORF">IAA21_10005</name>
</gene>
<evidence type="ECO:0000313" key="2">
    <source>
        <dbReference type="EMBL" id="HIZ23111.1"/>
    </source>
</evidence>
<dbReference type="AlphaFoldDB" id="A0A9D2DU42"/>
<proteinExistence type="predicted"/>
<sequence length="303" mass="34504">MGELINNDAIQLFEDKKIRTAWDEEKEEWYFSIVDVIAVLTDQPTPRNASTYWAVLKKRLKDEGANELLTNCKQLKMTAADGKKRLTDVANTEQLLRIIQSVPSPKAEPFKAWLAMVGRERIEETIDPEQAIDRALETYLKKGYSEEWVHQRLLAIRIRNELTDEWQKRGVKKGKEYAILTDEISRAWSGMTTRQYKKLKGLKKENLRDNMSDLELVLTMLAEATTTEISKTVKPAAFSENQKVAQKGGSIAGNTRKEIEETTGKPVITSQNAKDFRQLISDIVEDAAAIPEQTEEKDGSKDE</sequence>
<dbReference type="InterPro" id="IPR003497">
    <property type="entry name" value="BRO_N_domain"/>
</dbReference>
<reference evidence="2" key="2">
    <citation type="submission" date="2021-04" db="EMBL/GenBank/DDBJ databases">
        <authorList>
            <person name="Gilroy R."/>
        </authorList>
    </citation>
    <scope>NUCLEOTIDE SEQUENCE</scope>
    <source>
        <strain evidence="2">14324</strain>
    </source>
</reference>
<dbReference type="PROSITE" id="PS51750">
    <property type="entry name" value="BRO_N"/>
    <property type="match status" value="1"/>
</dbReference>
<organism evidence="2 3">
    <name type="scientific">Candidatus Blautia faecigallinarum</name>
    <dbReference type="NCBI Taxonomy" id="2838488"/>
    <lineage>
        <taxon>Bacteria</taxon>
        <taxon>Bacillati</taxon>
        <taxon>Bacillota</taxon>
        <taxon>Clostridia</taxon>
        <taxon>Lachnospirales</taxon>
        <taxon>Lachnospiraceae</taxon>
        <taxon>Blautia</taxon>
    </lineage>
</organism>